<gene>
    <name evidence="2" type="ORF">J8A68_004964</name>
</gene>
<feature type="domain" description="Inositol polyphosphate-related phosphatase" evidence="1">
    <location>
        <begin position="1"/>
        <end position="289"/>
    </location>
</feature>
<dbReference type="EMBL" id="JAGSYN010000218">
    <property type="protein sequence ID" value="KAG7661505.1"/>
    <property type="molecule type" value="Genomic_DNA"/>
</dbReference>
<comment type="caution">
    <text evidence="2">The sequence shown here is derived from an EMBL/GenBank/DDBJ whole genome shotgun (WGS) entry which is preliminary data.</text>
</comment>
<dbReference type="AlphaFoldDB" id="A0A8J5UU95"/>
<organism evidence="2 3">
    <name type="scientific">[Candida] subhashii</name>
    <dbReference type="NCBI Taxonomy" id="561895"/>
    <lineage>
        <taxon>Eukaryota</taxon>
        <taxon>Fungi</taxon>
        <taxon>Dikarya</taxon>
        <taxon>Ascomycota</taxon>
        <taxon>Saccharomycotina</taxon>
        <taxon>Pichiomycetes</taxon>
        <taxon>Debaryomycetaceae</taxon>
        <taxon>Spathaspora</taxon>
    </lineage>
</organism>
<evidence type="ECO:0000313" key="3">
    <source>
        <dbReference type="Proteomes" id="UP000694255"/>
    </source>
</evidence>
<dbReference type="GeneID" id="73471764"/>
<evidence type="ECO:0000313" key="2">
    <source>
        <dbReference type="EMBL" id="KAG7661505.1"/>
    </source>
</evidence>
<dbReference type="PANTHER" id="PTHR11200:SF275">
    <property type="entry name" value="LD06095P"/>
    <property type="match status" value="1"/>
</dbReference>
<dbReference type="SMART" id="SM00128">
    <property type="entry name" value="IPPc"/>
    <property type="match status" value="1"/>
</dbReference>
<dbReference type="OrthoDB" id="62798at2759"/>
<reference evidence="2 3" key="1">
    <citation type="journal article" date="2021" name="DNA Res.">
        <title>Genome analysis of Candida subhashii reveals its hybrid nature and dual mitochondrial genome conformations.</title>
        <authorList>
            <person name="Mixao V."/>
            <person name="Hegedusova E."/>
            <person name="Saus E."/>
            <person name="Pryszcz L.P."/>
            <person name="Cillingova A."/>
            <person name="Nosek J."/>
            <person name="Gabaldon T."/>
        </authorList>
    </citation>
    <scope>NUCLEOTIDE SEQUENCE [LARGE SCALE GENOMIC DNA]</scope>
    <source>
        <strain evidence="2 3">CBS 10753</strain>
    </source>
</reference>
<accession>A0A8J5UU95</accession>
<proteinExistence type="predicted"/>
<dbReference type="GO" id="GO:0046856">
    <property type="term" value="P:phosphatidylinositol dephosphorylation"/>
    <property type="evidence" value="ECO:0007669"/>
    <property type="project" value="InterPro"/>
</dbReference>
<dbReference type="GO" id="GO:0004439">
    <property type="term" value="F:phosphatidylinositol-4,5-bisphosphate 5-phosphatase activity"/>
    <property type="evidence" value="ECO:0007669"/>
    <property type="project" value="TreeGrafter"/>
</dbReference>
<keyword evidence="3" id="KW-1185">Reference proteome</keyword>
<dbReference type="PANTHER" id="PTHR11200">
    <property type="entry name" value="INOSITOL 5-PHOSPHATASE"/>
    <property type="match status" value="1"/>
</dbReference>
<dbReference type="InterPro" id="IPR000300">
    <property type="entry name" value="IPPc"/>
</dbReference>
<name>A0A8J5UU95_9ASCO</name>
<evidence type="ECO:0000259" key="1">
    <source>
        <dbReference type="SMART" id="SM00128"/>
    </source>
</evidence>
<protein>
    <recommendedName>
        <fullName evidence="1">Inositol polyphosphate-related phosphatase domain-containing protein</fullName>
    </recommendedName>
</protein>
<dbReference type="RefSeq" id="XP_049261738.1">
    <property type="nucleotide sequence ID" value="XM_049408978.1"/>
</dbReference>
<dbReference type="Proteomes" id="UP000694255">
    <property type="component" value="Unassembled WGS sequence"/>
</dbReference>
<sequence>MANQHLIEYDCYFLQALNEKYGSSTARFRTIAMHHIGAIGIVVISPYASKFYHIRLAQAGCGYAKSSLKGGVGVRMAYHSEGGNGSYENESEISVAVVHLSAYEGEAYYRTRNDDILTIMRAMDFGDGYGLIKPRGHVFVLGDLNYRTRVDEEGMKKLLAMSDESSSNGGESAYELNLKFDELTNGMRKGDIFLGFQEAKIEFQPTYKFVHNTAIYNWKRSPSWCDRILYQATYEGADRNTLRELNKGEGEAKDPSLPHVSKYHYIDSLMGSDHRPVYLWITVPISPPEPIISSAGYLQIIGTESIELIRAEEEVELENMDVRNTLLSGPTSIYLKPTKYDFLIQNIVRPSSDSIIGYGLWFSTTRKGRLTLLAILLVLWFLRLWY</sequence>
<dbReference type="Pfam" id="PF22669">
    <property type="entry name" value="Exo_endo_phos2"/>
    <property type="match status" value="1"/>
</dbReference>
<dbReference type="InterPro" id="IPR046985">
    <property type="entry name" value="IP5"/>
</dbReference>